<proteinExistence type="predicted"/>
<gene>
    <name evidence="1" type="ORF">J2Z66_000265</name>
</gene>
<reference evidence="1 2" key="1">
    <citation type="submission" date="2021-03" db="EMBL/GenBank/DDBJ databases">
        <title>Genomic Encyclopedia of Type Strains, Phase IV (KMG-IV): sequencing the most valuable type-strain genomes for metagenomic binning, comparative biology and taxonomic classification.</title>
        <authorList>
            <person name="Goeker M."/>
        </authorList>
    </citation>
    <scope>NUCLEOTIDE SEQUENCE [LARGE SCALE GENOMIC DNA]</scope>
    <source>
        <strain evidence="1 2">DSM 26048</strain>
    </source>
</reference>
<keyword evidence="2" id="KW-1185">Reference proteome</keyword>
<protein>
    <recommendedName>
        <fullName evidence="3">Transposase</fullName>
    </recommendedName>
</protein>
<organism evidence="1 2">
    <name type="scientific">Paenibacillus eucommiae</name>
    <dbReference type="NCBI Taxonomy" id="1355755"/>
    <lineage>
        <taxon>Bacteria</taxon>
        <taxon>Bacillati</taxon>
        <taxon>Bacillota</taxon>
        <taxon>Bacilli</taxon>
        <taxon>Bacillales</taxon>
        <taxon>Paenibacillaceae</taxon>
        <taxon>Paenibacillus</taxon>
    </lineage>
</organism>
<dbReference type="Proteomes" id="UP001519287">
    <property type="component" value="Unassembled WGS sequence"/>
</dbReference>
<name>A0ABS4IMC7_9BACL</name>
<evidence type="ECO:0008006" key="3">
    <source>
        <dbReference type="Google" id="ProtNLM"/>
    </source>
</evidence>
<accession>A0ABS4IMC7</accession>
<dbReference type="RefSeq" id="WP_245375188.1">
    <property type="nucleotide sequence ID" value="NZ_JAGGLB010000001.1"/>
</dbReference>
<evidence type="ECO:0000313" key="1">
    <source>
        <dbReference type="EMBL" id="MBP1988670.1"/>
    </source>
</evidence>
<sequence>MAVTRTKKELRNPYFHQYYEQKLKAGKTKQQATVCIMRKLVNIIYYLMKTNAAYIIPEVSNQDAG</sequence>
<evidence type="ECO:0000313" key="2">
    <source>
        <dbReference type="Proteomes" id="UP001519287"/>
    </source>
</evidence>
<comment type="caution">
    <text evidence="1">The sequence shown here is derived from an EMBL/GenBank/DDBJ whole genome shotgun (WGS) entry which is preliminary data.</text>
</comment>
<dbReference type="EMBL" id="JAGGLB010000001">
    <property type="protein sequence ID" value="MBP1988670.1"/>
    <property type="molecule type" value="Genomic_DNA"/>
</dbReference>